<feature type="transmembrane region" description="Helical" evidence="10">
    <location>
        <begin position="40"/>
        <end position="62"/>
    </location>
</feature>
<dbReference type="Gene3D" id="1.20.1560.10">
    <property type="entry name" value="ABC transporter type 1, transmembrane domain"/>
    <property type="match status" value="1"/>
</dbReference>
<dbReference type="Pfam" id="PF00664">
    <property type="entry name" value="ABC_membrane"/>
    <property type="match status" value="2"/>
</dbReference>
<evidence type="ECO:0000259" key="12">
    <source>
        <dbReference type="PROSITE" id="PS50929"/>
    </source>
</evidence>
<organism evidence="13 14">
    <name type="scientific">Coniella lustricola</name>
    <dbReference type="NCBI Taxonomy" id="2025994"/>
    <lineage>
        <taxon>Eukaryota</taxon>
        <taxon>Fungi</taxon>
        <taxon>Dikarya</taxon>
        <taxon>Ascomycota</taxon>
        <taxon>Pezizomycotina</taxon>
        <taxon>Sordariomycetes</taxon>
        <taxon>Sordariomycetidae</taxon>
        <taxon>Diaporthales</taxon>
        <taxon>Schizoparmaceae</taxon>
        <taxon>Coniella</taxon>
    </lineage>
</organism>
<dbReference type="PROSITE" id="PS00211">
    <property type="entry name" value="ABC_TRANSPORTER_1"/>
    <property type="match status" value="2"/>
</dbReference>
<name>A0A2T2ZZJ0_9PEZI</name>
<dbReference type="CDD" id="cd18578">
    <property type="entry name" value="ABC_6TM_Pgp_ABCB1_D2_like"/>
    <property type="match status" value="1"/>
</dbReference>
<reference evidence="13 14" key="1">
    <citation type="journal article" date="2018" name="Mycol. Prog.">
        <title>Coniella lustricola, a new species from submerged detritus.</title>
        <authorList>
            <person name="Raudabaugh D.B."/>
            <person name="Iturriaga T."/>
            <person name="Carver A."/>
            <person name="Mondo S."/>
            <person name="Pangilinan J."/>
            <person name="Lipzen A."/>
            <person name="He G."/>
            <person name="Amirebrahimi M."/>
            <person name="Grigoriev I.V."/>
            <person name="Miller A.N."/>
        </authorList>
    </citation>
    <scope>NUCLEOTIDE SEQUENCE [LARGE SCALE GENOMIC DNA]</scope>
    <source>
        <strain evidence="13 14">B22-T-1</strain>
    </source>
</reference>
<feature type="transmembrane region" description="Helical" evidence="10">
    <location>
        <begin position="12"/>
        <end position="33"/>
    </location>
</feature>
<feature type="domain" description="ABC transmembrane type-1" evidence="12">
    <location>
        <begin position="42"/>
        <end position="330"/>
    </location>
</feature>
<dbReference type="OrthoDB" id="6500128at2759"/>
<evidence type="ECO:0000256" key="2">
    <source>
        <dbReference type="ARBA" id="ARBA00004308"/>
    </source>
</evidence>
<dbReference type="FunFam" id="3.40.50.300:FF:000913">
    <property type="entry name" value="ABC multidrug transporter SitT"/>
    <property type="match status" value="1"/>
</dbReference>
<evidence type="ECO:0000256" key="8">
    <source>
        <dbReference type="ARBA" id="ARBA00023136"/>
    </source>
</evidence>
<feature type="transmembrane region" description="Helical" evidence="10">
    <location>
        <begin position="280"/>
        <end position="303"/>
    </location>
</feature>
<evidence type="ECO:0000313" key="13">
    <source>
        <dbReference type="EMBL" id="PSR80090.1"/>
    </source>
</evidence>
<evidence type="ECO:0000256" key="4">
    <source>
        <dbReference type="ARBA" id="ARBA00022692"/>
    </source>
</evidence>
<dbReference type="SMART" id="SM00382">
    <property type="entry name" value="AAA"/>
    <property type="match status" value="2"/>
</dbReference>
<dbReference type="InterPro" id="IPR039421">
    <property type="entry name" value="Type_1_exporter"/>
</dbReference>
<feature type="transmembrane region" description="Helical" evidence="10">
    <location>
        <begin position="723"/>
        <end position="751"/>
    </location>
</feature>
<keyword evidence="14" id="KW-1185">Reference proteome</keyword>
<feature type="transmembrane region" description="Helical" evidence="10">
    <location>
        <begin position="763"/>
        <end position="795"/>
    </location>
</feature>
<dbReference type="GO" id="GO:0012505">
    <property type="term" value="C:endomembrane system"/>
    <property type="evidence" value="ECO:0007669"/>
    <property type="project" value="UniProtKB-SubCell"/>
</dbReference>
<dbReference type="PROSITE" id="PS50929">
    <property type="entry name" value="ABC_TM1F"/>
    <property type="match status" value="2"/>
</dbReference>
<evidence type="ECO:0000256" key="7">
    <source>
        <dbReference type="ARBA" id="ARBA00022989"/>
    </source>
</evidence>
<evidence type="ECO:0000259" key="11">
    <source>
        <dbReference type="PROSITE" id="PS50893"/>
    </source>
</evidence>
<dbReference type="STRING" id="2025994.A0A2T2ZZJ0"/>
<feature type="transmembrane region" description="Helical" evidence="10">
    <location>
        <begin position="871"/>
        <end position="889"/>
    </location>
</feature>
<dbReference type="FunFam" id="3.40.50.300:FF:001530">
    <property type="entry name" value="ABC multidrug transporter (Eurofung)"/>
    <property type="match status" value="1"/>
</dbReference>
<dbReference type="InterPro" id="IPR017871">
    <property type="entry name" value="ABC_transporter-like_CS"/>
</dbReference>
<feature type="transmembrane region" description="Helical" evidence="10">
    <location>
        <begin position="845"/>
        <end position="865"/>
    </location>
</feature>
<dbReference type="GO" id="GO:0016887">
    <property type="term" value="F:ATP hydrolysis activity"/>
    <property type="evidence" value="ECO:0007669"/>
    <property type="project" value="InterPro"/>
</dbReference>
<feature type="region of interest" description="Disordered" evidence="9">
    <location>
        <begin position="654"/>
        <end position="678"/>
    </location>
</feature>
<dbReference type="GO" id="GO:0005743">
    <property type="term" value="C:mitochondrial inner membrane"/>
    <property type="evidence" value="ECO:0007669"/>
    <property type="project" value="TreeGrafter"/>
</dbReference>
<dbReference type="GO" id="GO:0090374">
    <property type="term" value="P:oligopeptide export from mitochondrion"/>
    <property type="evidence" value="ECO:0007669"/>
    <property type="project" value="TreeGrafter"/>
</dbReference>
<dbReference type="Proteomes" id="UP000241462">
    <property type="component" value="Unassembled WGS sequence"/>
</dbReference>
<dbReference type="PANTHER" id="PTHR43394:SF27">
    <property type="entry name" value="ATP-DEPENDENT TRANSLOCASE ABCB1-LIKE"/>
    <property type="match status" value="1"/>
</dbReference>
<sequence>MSAVEEKLEASGLGFAAQKAATVSSFIRIFAYASPRDRCLVVASCIAAFGSGLTMPFMYILFGRLTGDFTGFFEQGSQESEDQFLKIVNQTVQQIALVFVAKLILTYAANLGLRITSLRISATVRTVYLRSLFSLPISTLDMLPTGQTAAIITTVANNLQLGISEKLGDIFSGASMIIGSLAVAVSCDWMLTLVASLGFISIAVIYTTVTPRISGVVAAVMERDIYASTVAAECFHPGAARILAAFGAGEKLVARYAAVVEEGRQKGEGMARLVATQNGLIHFAIYATFAVAFWTAFQMYMLLEITSPEPLIVVLLSTIQMASSLGQMSTPIAAAFQAVEAMAVFNTIIFFPKSVQSTNKNVSSRGEIVLQNVNFIYPGRADVKVLDDLSLVFPAGKVTAIVGPSGSGKSTIVAIIQRWYEFDGDPITNPLTLWCRNGLVAVSGTKLSDIDPTWWRSQIGLVQQDNVLFNTSIYKNVEFGLVGTSWEHAPDAVKEQLIRNACKDAFADEFISRLPEGYSTTVGQTGLKLSGGQRQRLAIARAIVKQPSILILDEATSAIDVRSEQMVQAALDRASQGRTTIVIAHRLSTIKKADKIVVLRKGQVVQQGTHVSLMTETEGVYARLVSAQRLNTRVAEELDVLNEKMDLAAPSLAENQEMSEKTEHWAQTDEQSSELTQKVDEEDEADILEGRVQVIGQPSIPLPGFWSKCRAILCEQSSYSKTYLAMVLGALATGSSTPFQAFLFAILISLFSTWDAVLFPATVNFWVFMMTLLALAVGAGHAALGWSTTTLGFAISRTYRKEYFSNILHKPATFFDNDKENSVGALTSRLASDPMQLQDLVGIHMASLATSSTTLLGCIAVSLVFGWKLTLVALATTLPVILFAVIYRMRYEMELDKLSAAVFAESARFAAESIAAMRTVVSLTMEEDICRRYEELLLKHTYEATSFRHGKAAMSVLLFAVSDSVSLLCMAFVLWYGAQLLGDGEYTPFQYMVVYIAVLQGGMSAGEWLSLSPNISNAVLAVDRMLAARESGDDEQDDGQMEKVVFDGDRGILESMVAGSEDDTNAGVEIEFRDVSFQYPTRPVQVLDGFNLKIEKGSFVALVGPSGSGKSTVISLIENFYTPQRGHILVNGAEIAGLDLEAYRRGISLVSQEPNLFSGTIRENITLGLGHEHDDDTISAMQEEENIIHQAARNAGIHDFIVSLPLGYDTTIGAGGLALSGGQKQRISLARALARQTGLLLLDEATSSLDSETEARVQAALAATRRGSGSGTATRSGRTMVVVAHRLATVRDADVIYVLGDNNSSNGHGNIIEHGTHATLLARRGIYYSMVS</sequence>
<evidence type="ECO:0000256" key="1">
    <source>
        <dbReference type="ARBA" id="ARBA00004141"/>
    </source>
</evidence>
<feature type="compositionally biased region" description="Basic and acidic residues" evidence="9">
    <location>
        <begin position="658"/>
        <end position="667"/>
    </location>
</feature>
<dbReference type="CDD" id="cd18577">
    <property type="entry name" value="ABC_6TM_Pgp_ABCB1_D1_like"/>
    <property type="match status" value="1"/>
</dbReference>
<dbReference type="PANTHER" id="PTHR43394">
    <property type="entry name" value="ATP-DEPENDENT PERMEASE MDL1, MITOCHONDRIAL"/>
    <property type="match status" value="1"/>
</dbReference>
<dbReference type="InterPro" id="IPR011527">
    <property type="entry name" value="ABC1_TM_dom"/>
</dbReference>
<protein>
    <submittedName>
        <fullName evidence="13">ABC transporter</fullName>
    </submittedName>
</protein>
<keyword evidence="8 10" id="KW-0472">Membrane</keyword>
<dbReference type="Gene3D" id="3.40.50.300">
    <property type="entry name" value="P-loop containing nucleotide triphosphate hydrolases"/>
    <property type="match status" value="2"/>
</dbReference>
<keyword evidence="5" id="KW-0547">Nucleotide-binding</keyword>
<evidence type="ECO:0000313" key="14">
    <source>
        <dbReference type="Proteomes" id="UP000241462"/>
    </source>
</evidence>
<comment type="subcellular location">
    <subcellularLocation>
        <location evidence="2">Endomembrane system</location>
    </subcellularLocation>
    <subcellularLocation>
        <location evidence="1">Membrane</location>
        <topology evidence="1">Multi-pass membrane protein</topology>
    </subcellularLocation>
</comment>
<accession>A0A2T2ZZJ0</accession>
<keyword evidence="7 10" id="KW-1133">Transmembrane helix</keyword>
<dbReference type="SUPFAM" id="SSF90123">
    <property type="entry name" value="ABC transporter transmembrane region"/>
    <property type="match status" value="2"/>
</dbReference>
<feature type="domain" description="ABC transmembrane type-1" evidence="12">
    <location>
        <begin position="724"/>
        <end position="1017"/>
    </location>
</feature>
<feature type="transmembrane region" description="Helical" evidence="10">
    <location>
        <begin position="181"/>
        <end position="206"/>
    </location>
</feature>
<keyword evidence="4 10" id="KW-0812">Transmembrane</keyword>
<evidence type="ECO:0000256" key="5">
    <source>
        <dbReference type="ARBA" id="ARBA00022741"/>
    </source>
</evidence>
<evidence type="ECO:0000256" key="3">
    <source>
        <dbReference type="ARBA" id="ARBA00007577"/>
    </source>
</evidence>
<dbReference type="InterPro" id="IPR003593">
    <property type="entry name" value="AAA+_ATPase"/>
</dbReference>
<dbReference type="GO" id="GO:0015421">
    <property type="term" value="F:ABC-type oligopeptide transporter activity"/>
    <property type="evidence" value="ECO:0007669"/>
    <property type="project" value="TreeGrafter"/>
</dbReference>
<feature type="transmembrane region" description="Helical" evidence="10">
    <location>
        <begin position="956"/>
        <end position="977"/>
    </location>
</feature>
<dbReference type="InterPro" id="IPR036640">
    <property type="entry name" value="ABC1_TM_sf"/>
</dbReference>
<comment type="similarity">
    <text evidence="3">Belongs to the ABC transporter superfamily. ABCB family. Multidrug resistance exporter (TC 3.A.1.201) subfamily.</text>
</comment>
<keyword evidence="6" id="KW-0067">ATP-binding</keyword>
<evidence type="ECO:0000256" key="9">
    <source>
        <dbReference type="SAM" id="MobiDB-lite"/>
    </source>
</evidence>
<proteinExistence type="inferred from homology"/>
<dbReference type="InterPro" id="IPR003439">
    <property type="entry name" value="ABC_transporter-like_ATP-bd"/>
</dbReference>
<evidence type="ECO:0000256" key="6">
    <source>
        <dbReference type="ARBA" id="ARBA00022840"/>
    </source>
</evidence>
<feature type="transmembrane region" description="Helical" evidence="10">
    <location>
        <begin position="332"/>
        <end position="351"/>
    </location>
</feature>
<gene>
    <name evidence="13" type="ORF">BD289DRAFT_485197</name>
</gene>
<dbReference type="SUPFAM" id="SSF52540">
    <property type="entry name" value="P-loop containing nucleoside triphosphate hydrolases"/>
    <property type="match status" value="2"/>
</dbReference>
<feature type="domain" description="ABC transporter" evidence="11">
    <location>
        <begin position="1070"/>
        <end position="1326"/>
    </location>
</feature>
<evidence type="ECO:0000256" key="10">
    <source>
        <dbReference type="SAM" id="Phobius"/>
    </source>
</evidence>
<dbReference type="Pfam" id="PF00005">
    <property type="entry name" value="ABC_tran"/>
    <property type="match status" value="2"/>
</dbReference>
<feature type="transmembrane region" description="Helical" evidence="10">
    <location>
        <begin position="95"/>
        <end position="113"/>
    </location>
</feature>
<dbReference type="EMBL" id="KZ678543">
    <property type="protein sequence ID" value="PSR80090.1"/>
    <property type="molecule type" value="Genomic_DNA"/>
</dbReference>
<dbReference type="InterPro" id="IPR027417">
    <property type="entry name" value="P-loop_NTPase"/>
</dbReference>
<feature type="domain" description="ABC transporter" evidence="11">
    <location>
        <begin position="368"/>
        <end position="626"/>
    </location>
</feature>
<dbReference type="GO" id="GO:0005524">
    <property type="term" value="F:ATP binding"/>
    <property type="evidence" value="ECO:0007669"/>
    <property type="project" value="UniProtKB-KW"/>
</dbReference>
<dbReference type="InParanoid" id="A0A2T2ZZJ0"/>
<dbReference type="PROSITE" id="PS50893">
    <property type="entry name" value="ABC_TRANSPORTER_2"/>
    <property type="match status" value="2"/>
</dbReference>